<sequence>MKQSPADRRLHALAATLGALLLAFLIVPLVQLSWVSPLAILELFTVPEVREALILTFSCAAAAATIGLVFAGALGYWLAKRPVWISRILLPLIDIPLLIPHPVAGIALLLLLARPGLLNRLLESLHLSPGSGSLLGTPAAIIAAMVFVSAPYQVQVCRQAFAGLDPAYALRARTLGAGPWRTLLQIELPLVRRNLLGGAAVALARSASEFGAILVVAYFPRTLPVLIYERFSNEGLDAVRPLAALMIIAGLLLQGVLHYLQPNEALEHA</sequence>
<dbReference type="KEGG" id="abas:ACPOL_0207"/>
<dbReference type="InterPro" id="IPR000515">
    <property type="entry name" value="MetI-like"/>
</dbReference>
<dbReference type="SUPFAM" id="SSF161098">
    <property type="entry name" value="MetI-like"/>
    <property type="match status" value="1"/>
</dbReference>
<keyword evidence="6 7" id="KW-0472">Membrane</keyword>
<dbReference type="CDD" id="cd06261">
    <property type="entry name" value="TM_PBP2"/>
    <property type="match status" value="1"/>
</dbReference>
<dbReference type="GO" id="GO:0005886">
    <property type="term" value="C:plasma membrane"/>
    <property type="evidence" value="ECO:0007669"/>
    <property type="project" value="UniProtKB-SubCell"/>
</dbReference>
<comment type="similarity">
    <text evidence="7">Belongs to the binding-protein-dependent transport system permease family.</text>
</comment>
<keyword evidence="5 7" id="KW-1133">Transmembrane helix</keyword>
<keyword evidence="10" id="KW-1185">Reference proteome</keyword>
<evidence type="ECO:0000256" key="5">
    <source>
        <dbReference type="ARBA" id="ARBA00022989"/>
    </source>
</evidence>
<dbReference type="Pfam" id="PF00528">
    <property type="entry name" value="BPD_transp_1"/>
    <property type="match status" value="1"/>
</dbReference>
<evidence type="ECO:0000256" key="4">
    <source>
        <dbReference type="ARBA" id="ARBA00022692"/>
    </source>
</evidence>
<dbReference type="AlphaFoldDB" id="A0A2Z5FS52"/>
<feature type="transmembrane region" description="Helical" evidence="7">
    <location>
        <begin position="52"/>
        <end position="77"/>
    </location>
</feature>
<dbReference type="Proteomes" id="UP000253606">
    <property type="component" value="Chromosome"/>
</dbReference>
<feature type="transmembrane region" description="Helical" evidence="7">
    <location>
        <begin position="133"/>
        <end position="152"/>
    </location>
</feature>
<name>A0A2Z5FS52_9BACT</name>
<dbReference type="PANTHER" id="PTHR30183:SF3">
    <property type="entry name" value="MOLYBDENUM TRANSPORT SYSTEM PERMEASE PROTEIN MODB"/>
    <property type="match status" value="1"/>
</dbReference>
<gene>
    <name evidence="9" type="ORF">ACPOL_0207</name>
</gene>
<dbReference type="OrthoDB" id="9795403at2"/>
<evidence type="ECO:0000259" key="8">
    <source>
        <dbReference type="PROSITE" id="PS50928"/>
    </source>
</evidence>
<feature type="transmembrane region" description="Helical" evidence="7">
    <location>
        <begin position="89"/>
        <end position="113"/>
    </location>
</feature>
<feature type="domain" description="ABC transmembrane type-1" evidence="8">
    <location>
        <begin position="53"/>
        <end position="257"/>
    </location>
</feature>
<feature type="transmembrane region" description="Helical" evidence="7">
    <location>
        <begin position="239"/>
        <end position="260"/>
    </location>
</feature>
<keyword evidence="3" id="KW-1003">Cell membrane</keyword>
<comment type="subcellular location">
    <subcellularLocation>
        <location evidence="1 7">Cell membrane</location>
        <topology evidence="1 7">Multi-pass membrane protein</topology>
    </subcellularLocation>
</comment>
<evidence type="ECO:0000256" key="2">
    <source>
        <dbReference type="ARBA" id="ARBA00022448"/>
    </source>
</evidence>
<organism evidence="9 10">
    <name type="scientific">Acidisarcina polymorpha</name>
    <dbReference type="NCBI Taxonomy" id="2211140"/>
    <lineage>
        <taxon>Bacteria</taxon>
        <taxon>Pseudomonadati</taxon>
        <taxon>Acidobacteriota</taxon>
        <taxon>Terriglobia</taxon>
        <taxon>Terriglobales</taxon>
        <taxon>Acidobacteriaceae</taxon>
        <taxon>Acidisarcina</taxon>
    </lineage>
</organism>
<reference evidence="9 10" key="1">
    <citation type="journal article" date="2018" name="Front. Microbiol.">
        <title>Hydrolytic Capabilities as a Key to Environmental Success: Chitinolytic and Cellulolytic Acidobacteria From Acidic Sub-arctic Soils and Boreal Peatlands.</title>
        <authorList>
            <person name="Belova S.E."/>
            <person name="Ravin N.V."/>
            <person name="Pankratov T.A."/>
            <person name="Rakitin A.L."/>
            <person name="Ivanova A.A."/>
            <person name="Beletsky A.V."/>
            <person name="Mardanov A.V."/>
            <person name="Sinninghe Damste J.S."/>
            <person name="Dedysh S.N."/>
        </authorList>
    </citation>
    <scope>NUCLEOTIDE SEQUENCE [LARGE SCALE GENOMIC DNA]</scope>
    <source>
        <strain evidence="9 10">SBC82</strain>
    </source>
</reference>
<evidence type="ECO:0000256" key="6">
    <source>
        <dbReference type="ARBA" id="ARBA00023136"/>
    </source>
</evidence>
<dbReference type="PROSITE" id="PS50928">
    <property type="entry name" value="ABC_TM1"/>
    <property type="match status" value="1"/>
</dbReference>
<keyword evidence="2 7" id="KW-0813">Transport</keyword>
<dbReference type="GO" id="GO:0055085">
    <property type="term" value="P:transmembrane transport"/>
    <property type="evidence" value="ECO:0007669"/>
    <property type="project" value="InterPro"/>
</dbReference>
<accession>A0A2Z5FS52</accession>
<evidence type="ECO:0000256" key="7">
    <source>
        <dbReference type="RuleBase" id="RU363032"/>
    </source>
</evidence>
<feature type="transmembrane region" description="Helical" evidence="7">
    <location>
        <begin position="12"/>
        <end position="32"/>
    </location>
</feature>
<evidence type="ECO:0000313" key="10">
    <source>
        <dbReference type="Proteomes" id="UP000253606"/>
    </source>
</evidence>
<evidence type="ECO:0000256" key="3">
    <source>
        <dbReference type="ARBA" id="ARBA00022475"/>
    </source>
</evidence>
<protein>
    <submittedName>
        <fullName evidence="9">Molybdenum transport system permease protein ModB</fullName>
    </submittedName>
</protein>
<dbReference type="InterPro" id="IPR035906">
    <property type="entry name" value="MetI-like_sf"/>
</dbReference>
<proteinExistence type="inferred from homology"/>
<dbReference type="PANTHER" id="PTHR30183">
    <property type="entry name" value="MOLYBDENUM TRANSPORT SYSTEM PERMEASE PROTEIN MODB"/>
    <property type="match status" value="1"/>
</dbReference>
<evidence type="ECO:0000313" key="9">
    <source>
        <dbReference type="EMBL" id="AXC09592.1"/>
    </source>
</evidence>
<evidence type="ECO:0000256" key="1">
    <source>
        <dbReference type="ARBA" id="ARBA00004651"/>
    </source>
</evidence>
<feature type="transmembrane region" description="Helical" evidence="7">
    <location>
        <begin position="195"/>
        <end position="219"/>
    </location>
</feature>
<dbReference type="Gene3D" id="1.10.3720.10">
    <property type="entry name" value="MetI-like"/>
    <property type="match status" value="1"/>
</dbReference>
<dbReference type="EMBL" id="CP030840">
    <property type="protein sequence ID" value="AXC09592.1"/>
    <property type="molecule type" value="Genomic_DNA"/>
</dbReference>
<dbReference type="RefSeq" id="WP_114205403.1">
    <property type="nucleotide sequence ID" value="NZ_CP030840.1"/>
</dbReference>
<keyword evidence="4 7" id="KW-0812">Transmembrane</keyword>